<evidence type="ECO:0000313" key="1">
    <source>
        <dbReference type="EMBL" id="SVD89014.1"/>
    </source>
</evidence>
<gene>
    <name evidence="1" type="ORF">METZ01_LOCUS441868</name>
</gene>
<sequence length="136" mass="15385">MGRPVVINQSSKIRHISLVLGLFVFLALKSEGRSFVLIGPADANETAQFNYTDPWGAPKDIKRFFRWNFPDFAYSFDASFVNYFGPEGMAAVDDAVNVINDFFDNEDYSGVSELDLHRHGFADNYNTTWINTTAQN</sequence>
<dbReference type="AlphaFoldDB" id="A0A382Z0G3"/>
<feature type="non-terminal residue" evidence="1">
    <location>
        <position position="136"/>
    </location>
</feature>
<proteinExistence type="predicted"/>
<name>A0A382Z0G3_9ZZZZ</name>
<protein>
    <submittedName>
        <fullName evidence="1">Uncharacterized protein</fullName>
    </submittedName>
</protein>
<dbReference type="EMBL" id="UINC01180026">
    <property type="protein sequence ID" value="SVD89014.1"/>
    <property type="molecule type" value="Genomic_DNA"/>
</dbReference>
<accession>A0A382Z0G3</accession>
<reference evidence="1" key="1">
    <citation type="submission" date="2018-05" db="EMBL/GenBank/DDBJ databases">
        <authorList>
            <person name="Lanie J.A."/>
            <person name="Ng W.-L."/>
            <person name="Kazmierczak K.M."/>
            <person name="Andrzejewski T.M."/>
            <person name="Davidsen T.M."/>
            <person name="Wayne K.J."/>
            <person name="Tettelin H."/>
            <person name="Glass J.I."/>
            <person name="Rusch D."/>
            <person name="Podicherti R."/>
            <person name="Tsui H.-C.T."/>
            <person name="Winkler M.E."/>
        </authorList>
    </citation>
    <scope>NUCLEOTIDE SEQUENCE</scope>
</reference>
<organism evidence="1">
    <name type="scientific">marine metagenome</name>
    <dbReference type="NCBI Taxonomy" id="408172"/>
    <lineage>
        <taxon>unclassified sequences</taxon>
        <taxon>metagenomes</taxon>
        <taxon>ecological metagenomes</taxon>
    </lineage>
</organism>